<keyword evidence="2" id="KW-0472">Membrane</keyword>
<sequence>MNRSPGWATRLPRRTSRPATPPTSPARRPHRRAGTTVVPHRPCPLTKATAVPVAYPSGSPRLRPADLLVLAAVALLVLAGLAGVVPPLAVVALAGAAGSALAGARLSRLVVPARGDGPAGGSSDGPDRPHHARSDGPDRPHHARSDDPDQPHHADRDGPAGAGPGRRRGQRVRPAAGLLHAAVLTVGLTVAVLPLTAAGLRVAVGAAGLGLAAALHSAGLLLLPGRVRLSLCARLRHAVDIVSLGLSLQFAAWVLLPTEQAPLAARIAVAFGGFGFAAIGVAVLADWRRRPGAAICLLGTGATQFGLLALIVLLAYDAPEPAALATVPALVTGALLTAAGVRRVAGGDPERAGGPAPVWPRVSAPAGIATVAAGVHLVTYGPFTPGMILLGLAVIPPLVVRELISATDNRRYAGRLAAQEAYFRALVSGGNDLILLLDGTLRVRWQSPAAARLFALTDADVLGRYFADLLHPDDAPQAAQLLDEVLAGARPTLLPARMRDGHGVWRETESTVSDQRGVPEVHALVLHVRDVGERRRLERAVQQLAATDQLTGLANRRELLCELRARRGGSGALLVVDLHGLGAINDGRGHAFGDVVVVEVARRLRAAAGAEDLVARLVGDEFAVLTDAGPVLAYALGTRLLAALSQPYRVAGPDEVRLQASIGLAEVSGAGPDDVLRQADLARRRATQLGRDRIEWYDAYLEEQLVRRLDLERELPGAAARGELDLVYQPVLGLADGLPVGTEALLRWRSPVLGTVLPAELLPVAEDLDLVGEVGRWVLDRACRQLADWSAGNRRLWMSVNVTPRELVASDFLQRTAAVLATYGIAADRLVIEVAEPRVGPELPALVARLAGLRSLGVRTALDGFRAAHASLAQLRRLPIDLLKLAPQRADAAEAGPSPLTSVVVSLGDRLGLEIVAAELETPAQTDAASRAGCRYGQGYALARPATAERVEAYFEEFPSTSR</sequence>
<dbReference type="PANTHER" id="PTHR44757:SF2">
    <property type="entry name" value="BIOFILM ARCHITECTURE MAINTENANCE PROTEIN MBAA"/>
    <property type="match status" value="1"/>
</dbReference>
<dbReference type="PROSITE" id="PS50883">
    <property type="entry name" value="EAL"/>
    <property type="match status" value="1"/>
</dbReference>
<dbReference type="Gene3D" id="3.30.450.20">
    <property type="entry name" value="PAS domain"/>
    <property type="match status" value="1"/>
</dbReference>
<feature type="transmembrane region" description="Helical" evidence="2">
    <location>
        <begin position="65"/>
        <end position="82"/>
    </location>
</feature>
<keyword evidence="2" id="KW-0812">Transmembrane</keyword>
<dbReference type="PROSITE" id="PS50112">
    <property type="entry name" value="PAS"/>
    <property type="match status" value="1"/>
</dbReference>
<dbReference type="InterPro" id="IPR052155">
    <property type="entry name" value="Biofilm_reg_signaling"/>
</dbReference>
<proteinExistence type="predicted"/>
<dbReference type="EMBL" id="CP058905">
    <property type="protein sequence ID" value="QLJ99739.1"/>
    <property type="molecule type" value="Genomic_DNA"/>
</dbReference>
<feature type="transmembrane region" description="Helical" evidence="2">
    <location>
        <begin position="362"/>
        <end position="380"/>
    </location>
</feature>
<protein>
    <submittedName>
        <fullName evidence="6">EAL domain-containing protein</fullName>
    </submittedName>
</protein>
<feature type="region of interest" description="Disordered" evidence="1">
    <location>
        <begin position="1"/>
        <end position="43"/>
    </location>
</feature>
<dbReference type="Pfam" id="PF00563">
    <property type="entry name" value="EAL"/>
    <property type="match status" value="1"/>
</dbReference>
<dbReference type="SMART" id="SM00052">
    <property type="entry name" value="EAL"/>
    <property type="match status" value="1"/>
</dbReference>
<dbReference type="InterPro" id="IPR000014">
    <property type="entry name" value="PAS"/>
</dbReference>
<dbReference type="SUPFAM" id="SSF55073">
    <property type="entry name" value="Nucleotide cyclase"/>
    <property type="match status" value="1"/>
</dbReference>
<evidence type="ECO:0000256" key="1">
    <source>
        <dbReference type="SAM" id="MobiDB-lite"/>
    </source>
</evidence>
<dbReference type="InterPro" id="IPR035965">
    <property type="entry name" value="PAS-like_dom_sf"/>
</dbReference>
<dbReference type="SUPFAM" id="SSF55785">
    <property type="entry name" value="PYP-like sensor domain (PAS domain)"/>
    <property type="match status" value="1"/>
</dbReference>
<dbReference type="Gene3D" id="3.30.70.270">
    <property type="match status" value="1"/>
</dbReference>
<feature type="transmembrane region" description="Helical" evidence="2">
    <location>
        <begin position="202"/>
        <end position="223"/>
    </location>
</feature>
<dbReference type="InterPro" id="IPR035919">
    <property type="entry name" value="EAL_sf"/>
</dbReference>
<feature type="transmembrane region" description="Helical" evidence="2">
    <location>
        <begin position="263"/>
        <end position="285"/>
    </location>
</feature>
<feature type="domain" description="PAS" evidence="3">
    <location>
        <begin position="419"/>
        <end position="489"/>
    </location>
</feature>
<dbReference type="SUPFAM" id="SSF141868">
    <property type="entry name" value="EAL domain-like"/>
    <property type="match status" value="1"/>
</dbReference>
<feature type="transmembrane region" description="Helical" evidence="2">
    <location>
        <begin position="235"/>
        <end position="257"/>
    </location>
</feature>
<evidence type="ECO:0000259" key="3">
    <source>
        <dbReference type="PROSITE" id="PS50112"/>
    </source>
</evidence>
<dbReference type="PANTHER" id="PTHR44757">
    <property type="entry name" value="DIGUANYLATE CYCLASE DGCP"/>
    <property type="match status" value="1"/>
</dbReference>
<feature type="transmembrane region" description="Helical" evidence="2">
    <location>
        <begin position="292"/>
        <end position="316"/>
    </location>
</feature>
<feature type="domain" description="GGDEF" evidence="5">
    <location>
        <begin position="569"/>
        <end position="699"/>
    </location>
</feature>
<dbReference type="InterPro" id="IPR043128">
    <property type="entry name" value="Rev_trsase/Diguanyl_cyclase"/>
</dbReference>
<name>A0A7D5Y9V6_9ACTN</name>
<reference evidence="6" key="1">
    <citation type="submission" date="2020-08" db="EMBL/GenBank/DDBJ databases">
        <title>A bifunctional nitrone conjugated secondary metabolite targeting the ribosome.</title>
        <authorList>
            <person name="Limbrick E.M."/>
            <person name="Graf M."/>
            <person name="Derewacz D.K."/>
            <person name="Nguyen F."/>
            <person name="Spraggins J.M."/>
            <person name="Wieland M."/>
            <person name="Ynigez-Gutierrez A.E."/>
            <person name="Reisman B.J."/>
            <person name="Zinshteyn B."/>
            <person name="McCulloch K."/>
            <person name="Iverson T.M."/>
            <person name="Green R."/>
            <person name="Wilson D.N."/>
            <person name="Bachmann B.O."/>
        </authorList>
    </citation>
    <scope>NUCLEOTIDE SEQUENCE</scope>
    <source>
        <strain evidence="6">Africana</strain>
    </source>
</reference>
<dbReference type="InterPro" id="IPR000160">
    <property type="entry name" value="GGDEF_dom"/>
</dbReference>
<evidence type="ECO:0000259" key="4">
    <source>
        <dbReference type="PROSITE" id="PS50883"/>
    </source>
</evidence>
<evidence type="ECO:0000256" key="2">
    <source>
        <dbReference type="SAM" id="Phobius"/>
    </source>
</evidence>
<feature type="region of interest" description="Disordered" evidence="1">
    <location>
        <begin position="113"/>
        <end position="171"/>
    </location>
</feature>
<dbReference type="SMART" id="SM00267">
    <property type="entry name" value="GGDEF"/>
    <property type="match status" value="1"/>
</dbReference>
<evidence type="ECO:0000313" key="6">
    <source>
        <dbReference type="EMBL" id="QLJ99739.1"/>
    </source>
</evidence>
<dbReference type="SMART" id="SM00091">
    <property type="entry name" value="PAS"/>
    <property type="match status" value="1"/>
</dbReference>
<evidence type="ECO:0000259" key="5">
    <source>
        <dbReference type="PROSITE" id="PS50887"/>
    </source>
</evidence>
<feature type="transmembrane region" description="Helical" evidence="2">
    <location>
        <begin position="322"/>
        <end position="341"/>
    </location>
</feature>
<dbReference type="CDD" id="cd00130">
    <property type="entry name" value="PAS"/>
    <property type="match status" value="1"/>
</dbReference>
<dbReference type="NCBIfam" id="TIGR00254">
    <property type="entry name" value="GGDEF"/>
    <property type="match status" value="1"/>
</dbReference>
<dbReference type="CDD" id="cd01948">
    <property type="entry name" value="EAL"/>
    <property type="match status" value="1"/>
</dbReference>
<keyword evidence="2" id="KW-1133">Transmembrane helix</keyword>
<feature type="domain" description="EAL" evidence="4">
    <location>
        <begin position="708"/>
        <end position="959"/>
    </location>
</feature>
<accession>A0A7D5Y9V6</accession>
<dbReference type="Pfam" id="PF00990">
    <property type="entry name" value="GGDEF"/>
    <property type="match status" value="1"/>
</dbReference>
<dbReference type="CDD" id="cd01949">
    <property type="entry name" value="GGDEF"/>
    <property type="match status" value="1"/>
</dbReference>
<gene>
    <name evidence="6" type="ORF">HZU44_06425</name>
</gene>
<dbReference type="Gene3D" id="3.20.20.450">
    <property type="entry name" value="EAL domain"/>
    <property type="match status" value="1"/>
</dbReference>
<dbReference type="PROSITE" id="PS50887">
    <property type="entry name" value="GGDEF"/>
    <property type="match status" value="1"/>
</dbReference>
<organism evidence="6">
    <name type="scientific">Micromonospora carbonacea</name>
    <dbReference type="NCBI Taxonomy" id="47853"/>
    <lineage>
        <taxon>Bacteria</taxon>
        <taxon>Bacillati</taxon>
        <taxon>Actinomycetota</taxon>
        <taxon>Actinomycetes</taxon>
        <taxon>Micromonosporales</taxon>
        <taxon>Micromonosporaceae</taxon>
        <taxon>Micromonospora</taxon>
    </lineage>
</organism>
<dbReference type="Pfam" id="PF08448">
    <property type="entry name" value="PAS_4"/>
    <property type="match status" value="1"/>
</dbReference>
<feature type="compositionally biased region" description="Basic and acidic residues" evidence="1">
    <location>
        <begin position="125"/>
        <end position="158"/>
    </location>
</feature>
<dbReference type="NCBIfam" id="TIGR00229">
    <property type="entry name" value="sensory_box"/>
    <property type="match status" value="1"/>
</dbReference>
<dbReference type="InterPro" id="IPR013656">
    <property type="entry name" value="PAS_4"/>
</dbReference>
<feature type="transmembrane region" description="Helical" evidence="2">
    <location>
        <begin position="175"/>
        <end position="196"/>
    </location>
</feature>
<dbReference type="InterPro" id="IPR001633">
    <property type="entry name" value="EAL_dom"/>
</dbReference>
<dbReference type="InterPro" id="IPR029787">
    <property type="entry name" value="Nucleotide_cyclase"/>
</dbReference>
<dbReference type="AlphaFoldDB" id="A0A7D5Y9V6"/>